<keyword evidence="3" id="KW-1185">Reference proteome</keyword>
<evidence type="ECO:0000256" key="1">
    <source>
        <dbReference type="SAM" id="MobiDB-lite"/>
    </source>
</evidence>
<dbReference type="RefSeq" id="XP_007706937.1">
    <property type="nucleotide sequence ID" value="XM_007708747.1"/>
</dbReference>
<evidence type="ECO:0000313" key="3">
    <source>
        <dbReference type="Proteomes" id="UP000053841"/>
    </source>
</evidence>
<dbReference type="Proteomes" id="UP000053841">
    <property type="component" value="Unassembled WGS sequence"/>
</dbReference>
<feature type="non-terminal residue" evidence="2">
    <location>
        <position position="1"/>
    </location>
</feature>
<dbReference type="KEGG" id="bze:COCCADRAFT_82091"/>
<dbReference type="HOGENOM" id="CLU_3055866_0_0_1"/>
<sequence>GPDPAKHAYGPSDRGTRRSQSLAPASSTCCCQHAKDDPGACAGPSLTAVPCYRV</sequence>
<dbReference type="GeneID" id="19151302"/>
<protein>
    <submittedName>
        <fullName evidence="2">Uncharacterized protein</fullName>
    </submittedName>
</protein>
<dbReference type="EMBL" id="KI964540">
    <property type="protein sequence ID" value="EUC38813.1"/>
    <property type="molecule type" value="Genomic_DNA"/>
</dbReference>
<name>W6YMV1_COCC2</name>
<dbReference type="AlphaFoldDB" id="W6YMV1"/>
<evidence type="ECO:0000313" key="2">
    <source>
        <dbReference type="EMBL" id="EUC38813.1"/>
    </source>
</evidence>
<proteinExistence type="predicted"/>
<organism evidence="2 3">
    <name type="scientific">Cochliobolus carbonum (strain 26-R-13)</name>
    <name type="common">Maize leaf spot fungus</name>
    <name type="synonym">Bipolaris zeicola</name>
    <dbReference type="NCBI Taxonomy" id="930089"/>
    <lineage>
        <taxon>Eukaryota</taxon>
        <taxon>Fungi</taxon>
        <taxon>Dikarya</taxon>
        <taxon>Ascomycota</taxon>
        <taxon>Pezizomycotina</taxon>
        <taxon>Dothideomycetes</taxon>
        <taxon>Pleosporomycetidae</taxon>
        <taxon>Pleosporales</taxon>
        <taxon>Pleosporineae</taxon>
        <taxon>Pleosporaceae</taxon>
        <taxon>Bipolaris</taxon>
    </lineage>
</organism>
<reference evidence="2 3" key="1">
    <citation type="journal article" date="2013" name="PLoS Genet.">
        <title>Comparative genome structure, secondary metabolite, and effector coding capacity across Cochliobolus pathogens.</title>
        <authorList>
            <person name="Condon B.J."/>
            <person name="Leng Y."/>
            <person name="Wu D."/>
            <person name="Bushley K.E."/>
            <person name="Ohm R.A."/>
            <person name="Otillar R."/>
            <person name="Martin J."/>
            <person name="Schackwitz W."/>
            <person name="Grimwood J."/>
            <person name="MohdZainudin N."/>
            <person name="Xue C."/>
            <person name="Wang R."/>
            <person name="Manning V.A."/>
            <person name="Dhillon B."/>
            <person name="Tu Z.J."/>
            <person name="Steffenson B.J."/>
            <person name="Salamov A."/>
            <person name="Sun H."/>
            <person name="Lowry S."/>
            <person name="LaButti K."/>
            <person name="Han J."/>
            <person name="Copeland A."/>
            <person name="Lindquist E."/>
            <person name="Barry K."/>
            <person name="Schmutz J."/>
            <person name="Baker S.E."/>
            <person name="Ciuffetti L.M."/>
            <person name="Grigoriev I.V."/>
            <person name="Zhong S."/>
            <person name="Turgeon B.G."/>
        </authorList>
    </citation>
    <scope>NUCLEOTIDE SEQUENCE [LARGE SCALE GENOMIC DNA]</scope>
    <source>
        <strain evidence="2 3">26-R-13</strain>
    </source>
</reference>
<accession>W6YMV1</accession>
<gene>
    <name evidence="2" type="ORF">COCCADRAFT_82091</name>
</gene>
<feature type="region of interest" description="Disordered" evidence="1">
    <location>
        <begin position="1"/>
        <end position="20"/>
    </location>
</feature>